<dbReference type="AlphaFoldDB" id="A0A210QX11"/>
<keyword evidence="1" id="KW-0732">Signal</keyword>
<evidence type="ECO:0000313" key="3">
    <source>
        <dbReference type="Proteomes" id="UP000242188"/>
    </source>
</evidence>
<comment type="caution">
    <text evidence="2">The sequence shown here is derived from an EMBL/GenBank/DDBJ whole genome shotgun (WGS) entry which is preliminary data.</text>
</comment>
<keyword evidence="3" id="KW-1185">Reference proteome</keyword>
<sequence>MAESSGVLALATLLTTLALGAGAGFRCNPPSTTTETIYDYVLPDILGQRNISLSAYKGKVVNIMNVATY</sequence>
<accession>A0A210QX11</accession>
<dbReference type="Proteomes" id="UP000242188">
    <property type="component" value="Unassembled WGS sequence"/>
</dbReference>
<dbReference type="Gene3D" id="3.40.30.10">
    <property type="entry name" value="Glutaredoxin"/>
    <property type="match status" value="1"/>
</dbReference>
<evidence type="ECO:0000313" key="2">
    <source>
        <dbReference type="EMBL" id="OWF53246.1"/>
    </source>
</evidence>
<dbReference type="EMBL" id="NEDP02001459">
    <property type="protein sequence ID" value="OWF53246.1"/>
    <property type="molecule type" value="Genomic_DNA"/>
</dbReference>
<dbReference type="OrthoDB" id="446890at2759"/>
<proteinExistence type="predicted"/>
<name>A0A210QX11_MIZYE</name>
<organism evidence="2 3">
    <name type="scientific">Mizuhopecten yessoensis</name>
    <name type="common">Japanese scallop</name>
    <name type="synonym">Patinopecten yessoensis</name>
    <dbReference type="NCBI Taxonomy" id="6573"/>
    <lineage>
        <taxon>Eukaryota</taxon>
        <taxon>Metazoa</taxon>
        <taxon>Spiralia</taxon>
        <taxon>Lophotrochozoa</taxon>
        <taxon>Mollusca</taxon>
        <taxon>Bivalvia</taxon>
        <taxon>Autobranchia</taxon>
        <taxon>Pteriomorphia</taxon>
        <taxon>Pectinida</taxon>
        <taxon>Pectinoidea</taxon>
        <taxon>Pectinidae</taxon>
        <taxon>Mizuhopecten</taxon>
    </lineage>
</organism>
<feature type="chain" id="PRO_5012962177" evidence="1">
    <location>
        <begin position="23"/>
        <end position="69"/>
    </location>
</feature>
<reference evidence="2 3" key="1">
    <citation type="journal article" date="2017" name="Nat. Ecol. Evol.">
        <title>Scallop genome provides insights into evolution of bilaterian karyotype and development.</title>
        <authorList>
            <person name="Wang S."/>
            <person name="Zhang J."/>
            <person name="Jiao W."/>
            <person name="Li J."/>
            <person name="Xun X."/>
            <person name="Sun Y."/>
            <person name="Guo X."/>
            <person name="Huan P."/>
            <person name="Dong B."/>
            <person name="Zhang L."/>
            <person name="Hu X."/>
            <person name="Sun X."/>
            <person name="Wang J."/>
            <person name="Zhao C."/>
            <person name="Wang Y."/>
            <person name="Wang D."/>
            <person name="Huang X."/>
            <person name="Wang R."/>
            <person name="Lv J."/>
            <person name="Li Y."/>
            <person name="Zhang Z."/>
            <person name="Liu B."/>
            <person name="Lu W."/>
            <person name="Hui Y."/>
            <person name="Liang J."/>
            <person name="Zhou Z."/>
            <person name="Hou R."/>
            <person name="Li X."/>
            <person name="Liu Y."/>
            <person name="Li H."/>
            <person name="Ning X."/>
            <person name="Lin Y."/>
            <person name="Zhao L."/>
            <person name="Xing Q."/>
            <person name="Dou J."/>
            <person name="Li Y."/>
            <person name="Mao J."/>
            <person name="Guo H."/>
            <person name="Dou H."/>
            <person name="Li T."/>
            <person name="Mu C."/>
            <person name="Jiang W."/>
            <person name="Fu Q."/>
            <person name="Fu X."/>
            <person name="Miao Y."/>
            <person name="Liu J."/>
            <person name="Yu Q."/>
            <person name="Li R."/>
            <person name="Liao H."/>
            <person name="Li X."/>
            <person name="Kong Y."/>
            <person name="Jiang Z."/>
            <person name="Chourrout D."/>
            <person name="Li R."/>
            <person name="Bao Z."/>
        </authorList>
    </citation>
    <scope>NUCLEOTIDE SEQUENCE [LARGE SCALE GENOMIC DNA]</scope>
    <source>
        <strain evidence="2 3">PY_sf001</strain>
    </source>
</reference>
<dbReference type="SUPFAM" id="SSF52833">
    <property type="entry name" value="Thioredoxin-like"/>
    <property type="match status" value="1"/>
</dbReference>
<dbReference type="InterPro" id="IPR036249">
    <property type="entry name" value="Thioredoxin-like_sf"/>
</dbReference>
<feature type="signal peptide" evidence="1">
    <location>
        <begin position="1"/>
        <end position="22"/>
    </location>
</feature>
<evidence type="ECO:0000256" key="1">
    <source>
        <dbReference type="SAM" id="SignalP"/>
    </source>
</evidence>
<gene>
    <name evidence="2" type="ORF">KP79_PYT06387</name>
</gene>
<protein>
    <submittedName>
        <fullName evidence="2">Uncharacterized protein</fullName>
    </submittedName>
</protein>